<evidence type="ECO:0000259" key="6">
    <source>
        <dbReference type="PROSITE" id="PS50885"/>
    </source>
</evidence>
<proteinExistence type="inferred from homology"/>
<keyword evidence="4" id="KW-1133">Transmembrane helix</keyword>
<dbReference type="PANTHER" id="PTHR32089">
    <property type="entry name" value="METHYL-ACCEPTING CHEMOTAXIS PROTEIN MCPB"/>
    <property type="match status" value="1"/>
</dbReference>
<feature type="transmembrane region" description="Helical" evidence="4">
    <location>
        <begin position="192"/>
        <end position="213"/>
    </location>
</feature>
<dbReference type="SMART" id="SM00304">
    <property type="entry name" value="HAMP"/>
    <property type="match status" value="1"/>
</dbReference>
<dbReference type="PANTHER" id="PTHR32089:SF112">
    <property type="entry name" value="LYSOZYME-LIKE PROTEIN-RELATED"/>
    <property type="match status" value="1"/>
</dbReference>
<evidence type="ECO:0000256" key="1">
    <source>
        <dbReference type="ARBA" id="ARBA00023224"/>
    </source>
</evidence>
<comment type="similarity">
    <text evidence="2">Belongs to the methyl-accepting chemotaxis (MCP) protein family.</text>
</comment>
<dbReference type="Pfam" id="PF00015">
    <property type="entry name" value="MCPsignal"/>
    <property type="match status" value="1"/>
</dbReference>
<sequence length="560" mass="59370">MKAWIANASLAKKLSIAPFFAVLGLSSLAFGSYLILQSLRSDVEYLNQVAFARAQQVSKLRSDISRAQTKLYDIAAYSANSQNAGTIDKRRNELARFIQDVRKQRDVLAQTDSQAAHRLDTGIKTWDEQATGAAEMMASDAALGLTFMAPAEDAFSALDRAIEQLGAESDAARSETFDGFISKISSAGRGSVILILFFAVALTAVTLKLTAAIKKPISRLTDMMSRLASGDLSTDVEGAERGDEIGAMARAVLVFKESAVRNEGLEKEKRASLERQRQRGAALESAVTCFDTEVRALIQTLVLSANELSAAADSMSLSSTSANEQALSASHSVMESSQQMQTMASSAEQLSSTIHEISRQMQVSSNMTSSAAESARIANRTIDGLAQDATRINEVVMLIHQIARKTNLLALNATIEAGRAGAQGKGFAIVASEVKELANKTAEATETIGSQVTAIQDATNSAVQAIREIGSTIDNVDLAAATMASAVEEQQAATRTISDSVALAAKGADHITARIMELTDTSGEVGKASSVVSGFAKDLLGKAESLRLQVDQFLSVVRAA</sequence>
<dbReference type="PROSITE" id="PS50885">
    <property type="entry name" value="HAMP"/>
    <property type="match status" value="1"/>
</dbReference>
<organism evidence="7 8">
    <name type="scientific">Afipia felis</name>
    <name type="common">Cat scratch disease bacillus</name>
    <dbReference type="NCBI Taxonomy" id="1035"/>
    <lineage>
        <taxon>Bacteria</taxon>
        <taxon>Pseudomonadati</taxon>
        <taxon>Pseudomonadota</taxon>
        <taxon>Alphaproteobacteria</taxon>
        <taxon>Hyphomicrobiales</taxon>
        <taxon>Nitrobacteraceae</taxon>
        <taxon>Afipia</taxon>
    </lineage>
</organism>
<evidence type="ECO:0000256" key="4">
    <source>
        <dbReference type="SAM" id="Phobius"/>
    </source>
</evidence>
<evidence type="ECO:0000259" key="5">
    <source>
        <dbReference type="PROSITE" id="PS50111"/>
    </source>
</evidence>
<dbReference type="InterPro" id="IPR003660">
    <property type="entry name" value="HAMP_dom"/>
</dbReference>
<evidence type="ECO:0000313" key="7">
    <source>
        <dbReference type="EMBL" id="SUU85630.1"/>
    </source>
</evidence>
<protein>
    <submittedName>
        <fullName evidence="7">Serine chemoreceptor protein</fullName>
    </submittedName>
</protein>
<dbReference type="Gene3D" id="1.10.287.950">
    <property type="entry name" value="Methyl-accepting chemotaxis protein"/>
    <property type="match status" value="1"/>
</dbReference>
<dbReference type="SMART" id="SM00283">
    <property type="entry name" value="MA"/>
    <property type="match status" value="1"/>
</dbReference>
<dbReference type="Gene3D" id="1.10.8.500">
    <property type="entry name" value="HAMP domain in histidine kinase"/>
    <property type="match status" value="1"/>
</dbReference>
<evidence type="ECO:0000313" key="8">
    <source>
        <dbReference type="Proteomes" id="UP000254343"/>
    </source>
</evidence>
<dbReference type="Proteomes" id="UP000254343">
    <property type="component" value="Unassembled WGS sequence"/>
</dbReference>
<dbReference type="InterPro" id="IPR004089">
    <property type="entry name" value="MCPsignal_dom"/>
</dbReference>
<dbReference type="EMBL" id="UIGB01000001">
    <property type="protein sequence ID" value="SUU85630.1"/>
    <property type="molecule type" value="Genomic_DNA"/>
</dbReference>
<dbReference type="SUPFAM" id="SSF58104">
    <property type="entry name" value="Methyl-accepting chemotaxis protein (MCP) signaling domain"/>
    <property type="match status" value="1"/>
</dbReference>
<dbReference type="CDD" id="cd06225">
    <property type="entry name" value="HAMP"/>
    <property type="match status" value="1"/>
</dbReference>
<accession>A0A380W9G3</accession>
<reference evidence="7 8" key="1">
    <citation type="submission" date="2018-06" db="EMBL/GenBank/DDBJ databases">
        <authorList>
            <consortium name="Pathogen Informatics"/>
            <person name="Doyle S."/>
        </authorList>
    </citation>
    <scope>NUCLEOTIDE SEQUENCE [LARGE SCALE GENOMIC DNA]</scope>
    <source>
        <strain evidence="7 8">NCTC12722</strain>
    </source>
</reference>
<name>A0A380W9G3_AFIFE</name>
<evidence type="ECO:0000256" key="2">
    <source>
        <dbReference type="ARBA" id="ARBA00029447"/>
    </source>
</evidence>
<feature type="domain" description="HAMP" evidence="6">
    <location>
        <begin position="211"/>
        <end position="264"/>
    </location>
</feature>
<dbReference type="RefSeq" id="WP_002716456.1">
    <property type="nucleotide sequence ID" value="NZ_UFSI01000001.1"/>
</dbReference>
<keyword evidence="4" id="KW-0472">Membrane</keyword>
<keyword evidence="1 3" id="KW-0807">Transducer</keyword>
<dbReference type="Pfam" id="PF00672">
    <property type="entry name" value="HAMP"/>
    <property type="match status" value="1"/>
</dbReference>
<feature type="domain" description="Methyl-accepting transducer" evidence="5">
    <location>
        <begin position="304"/>
        <end position="533"/>
    </location>
</feature>
<keyword evidence="4" id="KW-0812">Transmembrane</keyword>
<evidence type="ECO:0000256" key="3">
    <source>
        <dbReference type="PROSITE-ProRule" id="PRU00284"/>
    </source>
</evidence>
<dbReference type="GO" id="GO:0016020">
    <property type="term" value="C:membrane"/>
    <property type="evidence" value="ECO:0007669"/>
    <property type="project" value="InterPro"/>
</dbReference>
<dbReference type="GO" id="GO:0007165">
    <property type="term" value="P:signal transduction"/>
    <property type="evidence" value="ECO:0007669"/>
    <property type="project" value="UniProtKB-KW"/>
</dbReference>
<dbReference type="AlphaFoldDB" id="A0A380W9G3"/>
<dbReference type="PROSITE" id="PS50111">
    <property type="entry name" value="CHEMOTAXIS_TRANSDUC_2"/>
    <property type="match status" value="1"/>
</dbReference>
<gene>
    <name evidence="7" type="primary">tsr</name>
    <name evidence="7" type="ORF">NCTC12722_02845</name>
</gene>
<keyword evidence="7" id="KW-0675">Receptor</keyword>